<keyword evidence="8" id="KW-1185">Reference proteome</keyword>
<dbReference type="InterPro" id="IPR013766">
    <property type="entry name" value="Thioredoxin_domain"/>
</dbReference>
<dbReference type="PANTHER" id="PTHR31945">
    <property type="entry name" value="TRANSCRIPTION FACTOR SCREAM2-RELATED"/>
    <property type="match status" value="1"/>
</dbReference>
<feature type="compositionally biased region" description="Basic and acidic residues" evidence="5">
    <location>
        <begin position="26"/>
        <end position="39"/>
    </location>
</feature>
<dbReference type="InterPro" id="IPR036638">
    <property type="entry name" value="HLH_DNA-bd_sf"/>
</dbReference>
<dbReference type="GO" id="GO:0005634">
    <property type="term" value="C:nucleus"/>
    <property type="evidence" value="ECO:0007669"/>
    <property type="project" value="UniProtKB-SubCell"/>
</dbReference>
<dbReference type="Pfam" id="PF00010">
    <property type="entry name" value="HLH"/>
    <property type="match status" value="1"/>
</dbReference>
<dbReference type="Gene3D" id="4.10.280.10">
    <property type="entry name" value="Helix-loop-helix DNA-binding domain"/>
    <property type="match status" value="1"/>
</dbReference>
<keyword evidence="3" id="KW-0804">Transcription</keyword>
<dbReference type="InterPro" id="IPR036249">
    <property type="entry name" value="Thioredoxin-like_sf"/>
</dbReference>
<dbReference type="GO" id="GO:0046983">
    <property type="term" value="F:protein dimerization activity"/>
    <property type="evidence" value="ECO:0007669"/>
    <property type="project" value="InterPro"/>
</dbReference>
<dbReference type="InterPro" id="IPR011598">
    <property type="entry name" value="bHLH_dom"/>
</dbReference>
<protein>
    <recommendedName>
        <fullName evidence="6">Thioredoxin domain-containing protein</fullName>
    </recommendedName>
</protein>
<sequence>MERKERSEEGEIEEASFDVSGLNYDSDEHNGDGKIEESVKNNGGSNSNANSTVTGGGVGDQKGKKKGMPAKNLMAERRRRKRLNDRLYMLRSVVPKISKVEVRVREGRAVNIHMFCARRPGLLLSTMRALDNLGLIFSRLSSVVSMGLHSMCFELRKALQFYHQGSIVDRQWDIVGARQFPLLFQQIIVNFCTSWCSHSKSIAPAYCDLADKYPSIIFLSIDTDKLPEFSSSWEVKSTPTFFFLKDGRQVDKLVGADKPELQKKTAAVSSLPNDSRALNHLKANEDIVNLDKKALISPKELQKRLC</sequence>
<reference evidence="7 8" key="1">
    <citation type="journal article" date="2020" name="Mol. Plant">
        <title>The Chromosome-Based Rubber Tree Genome Provides New Insights into Spurge Genome Evolution and Rubber Biosynthesis.</title>
        <authorList>
            <person name="Liu J."/>
            <person name="Shi C."/>
            <person name="Shi C.C."/>
            <person name="Li W."/>
            <person name="Zhang Q.J."/>
            <person name="Zhang Y."/>
            <person name="Li K."/>
            <person name="Lu H.F."/>
            <person name="Shi C."/>
            <person name="Zhu S.T."/>
            <person name="Xiao Z.Y."/>
            <person name="Nan H."/>
            <person name="Yue Y."/>
            <person name="Zhu X.G."/>
            <person name="Wu Y."/>
            <person name="Hong X.N."/>
            <person name="Fan G.Y."/>
            <person name="Tong Y."/>
            <person name="Zhang D."/>
            <person name="Mao C.L."/>
            <person name="Liu Y.L."/>
            <person name="Hao S.J."/>
            <person name="Liu W.Q."/>
            <person name="Lv M.Q."/>
            <person name="Zhang H.B."/>
            <person name="Liu Y."/>
            <person name="Hu-Tang G.R."/>
            <person name="Wang J.P."/>
            <person name="Wang J.H."/>
            <person name="Sun Y.H."/>
            <person name="Ni S.B."/>
            <person name="Chen W.B."/>
            <person name="Zhang X.C."/>
            <person name="Jiao Y.N."/>
            <person name="Eichler E.E."/>
            <person name="Li G.H."/>
            <person name="Liu X."/>
            <person name="Gao L.Z."/>
        </authorList>
    </citation>
    <scope>NUCLEOTIDE SEQUENCE [LARGE SCALE GENOMIC DNA]</scope>
    <source>
        <strain evidence="8">cv. GT1</strain>
        <tissue evidence="7">Leaf</tissue>
    </source>
</reference>
<dbReference type="PANTHER" id="PTHR31945:SF129">
    <property type="entry name" value="TRANSCRIPTION FACTOR SCREAM2"/>
    <property type="match status" value="1"/>
</dbReference>
<keyword evidence="4" id="KW-0539">Nucleus</keyword>
<dbReference type="InterPro" id="IPR051358">
    <property type="entry name" value="TF_AMS/ICE1/BHLH6-like"/>
</dbReference>
<comment type="subcellular location">
    <subcellularLocation>
        <location evidence="1">Nucleus</location>
    </subcellularLocation>
</comment>
<dbReference type="AlphaFoldDB" id="A0A6A6LK21"/>
<feature type="domain" description="Thioredoxin" evidence="6">
    <location>
        <begin position="144"/>
        <end position="270"/>
    </location>
</feature>
<evidence type="ECO:0000256" key="5">
    <source>
        <dbReference type="SAM" id="MobiDB-lite"/>
    </source>
</evidence>
<feature type="region of interest" description="Disordered" evidence="5">
    <location>
        <begin position="1"/>
        <end position="71"/>
    </location>
</feature>
<dbReference type="Proteomes" id="UP000467840">
    <property type="component" value="Chromosome 4"/>
</dbReference>
<dbReference type="GO" id="GO:0043565">
    <property type="term" value="F:sequence-specific DNA binding"/>
    <property type="evidence" value="ECO:0007669"/>
    <property type="project" value="TreeGrafter"/>
</dbReference>
<comment type="caution">
    <text evidence="7">The sequence shown here is derived from an EMBL/GenBank/DDBJ whole genome shotgun (WGS) entry which is preliminary data.</text>
</comment>
<dbReference type="Gene3D" id="3.40.30.10">
    <property type="entry name" value="Glutaredoxin"/>
    <property type="match status" value="1"/>
</dbReference>
<dbReference type="CDD" id="cd02947">
    <property type="entry name" value="TRX_family"/>
    <property type="match status" value="1"/>
</dbReference>
<evidence type="ECO:0000313" key="7">
    <source>
        <dbReference type="EMBL" id="KAF2301811.1"/>
    </source>
</evidence>
<feature type="compositionally biased region" description="Low complexity" evidence="5">
    <location>
        <begin position="40"/>
        <end position="53"/>
    </location>
</feature>
<gene>
    <name evidence="7" type="ORF">GH714_029500</name>
</gene>
<evidence type="ECO:0000313" key="8">
    <source>
        <dbReference type="Proteomes" id="UP000467840"/>
    </source>
</evidence>
<name>A0A6A6LK21_HEVBR</name>
<dbReference type="SUPFAM" id="SSF47459">
    <property type="entry name" value="HLH, helix-loop-helix DNA-binding domain"/>
    <property type="match status" value="1"/>
</dbReference>
<dbReference type="Pfam" id="PF00085">
    <property type="entry name" value="Thioredoxin"/>
    <property type="match status" value="1"/>
</dbReference>
<evidence type="ECO:0000259" key="6">
    <source>
        <dbReference type="PROSITE" id="PS51352"/>
    </source>
</evidence>
<evidence type="ECO:0000256" key="2">
    <source>
        <dbReference type="ARBA" id="ARBA00023015"/>
    </source>
</evidence>
<organism evidence="7 8">
    <name type="scientific">Hevea brasiliensis</name>
    <name type="common">Para rubber tree</name>
    <name type="synonym">Siphonia brasiliensis</name>
    <dbReference type="NCBI Taxonomy" id="3981"/>
    <lineage>
        <taxon>Eukaryota</taxon>
        <taxon>Viridiplantae</taxon>
        <taxon>Streptophyta</taxon>
        <taxon>Embryophyta</taxon>
        <taxon>Tracheophyta</taxon>
        <taxon>Spermatophyta</taxon>
        <taxon>Magnoliopsida</taxon>
        <taxon>eudicotyledons</taxon>
        <taxon>Gunneridae</taxon>
        <taxon>Pentapetalae</taxon>
        <taxon>rosids</taxon>
        <taxon>fabids</taxon>
        <taxon>Malpighiales</taxon>
        <taxon>Euphorbiaceae</taxon>
        <taxon>Crotonoideae</taxon>
        <taxon>Micrandreae</taxon>
        <taxon>Hevea</taxon>
    </lineage>
</organism>
<proteinExistence type="predicted"/>
<keyword evidence="2" id="KW-0805">Transcription regulation</keyword>
<evidence type="ECO:0000256" key="3">
    <source>
        <dbReference type="ARBA" id="ARBA00023163"/>
    </source>
</evidence>
<dbReference type="EMBL" id="JAAGAX010000010">
    <property type="protein sequence ID" value="KAF2301811.1"/>
    <property type="molecule type" value="Genomic_DNA"/>
</dbReference>
<dbReference type="SUPFAM" id="SSF52833">
    <property type="entry name" value="Thioredoxin-like"/>
    <property type="match status" value="1"/>
</dbReference>
<evidence type="ECO:0000256" key="4">
    <source>
        <dbReference type="ARBA" id="ARBA00023242"/>
    </source>
</evidence>
<dbReference type="PROSITE" id="PS51352">
    <property type="entry name" value="THIOREDOXIN_2"/>
    <property type="match status" value="1"/>
</dbReference>
<evidence type="ECO:0000256" key="1">
    <source>
        <dbReference type="ARBA" id="ARBA00004123"/>
    </source>
</evidence>
<dbReference type="GO" id="GO:0003700">
    <property type="term" value="F:DNA-binding transcription factor activity"/>
    <property type="evidence" value="ECO:0007669"/>
    <property type="project" value="TreeGrafter"/>
</dbReference>
<accession>A0A6A6LK21</accession>